<keyword evidence="3" id="KW-1185">Reference proteome</keyword>
<dbReference type="EMBL" id="FNHG01000001">
    <property type="protein sequence ID" value="SDL68096.1"/>
    <property type="molecule type" value="Genomic_DNA"/>
</dbReference>
<gene>
    <name evidence="2" type="ORF">SAMN04488568_101291</name>
</gene>
<dbReference type="AlphaFoldDB" id="A0A1G9M1K5"/>
<reference evidence="2 3" key="1">
    <citation type="submission" date="2016-10" db="EMBL/GenBank/DDBJ databases">
        <authorList>
            <person name="de Groot N.N."/>
        </authorList>
    </citation>
    <scope>NUCLEOTIDE SEQUENCE [LARGE SCALE GENOMIC DNA]</scope>
    <source>
        <strain evidence="2 3">DSM 16077</strain>
    </source>
</reference>
<dbReference type="Gene3D" id="1.10.12.10">
    <property type="entry name" value="Lyase 2-enoyl-coa Hydratase, Chain A, domain 2"/>
    <property type="match status" value="1"/>
</dbReference>
<dbReference type="GO" id="GO:0003824">
    <property type="term" value="F:catalytic activity"/>
    <property type="evidence" value="ECO:0007669"/>
    <property type="project" value="UniProtKB-ARBA"/>
</dbReference>
<dbReference type="InterPro" id="IPR014748">
    <property type="entry name" value="Enoyl-CoA_hydra_C"/>
</dbReference>
<dbReference type="STRING" id="144026.SAMN04488568_101291"/>
<dbReference type="PANTHER" id="PTHR42964:SF1">
    <property type="entry name" value="POLYKETIDE BIOSYNTHESIS ENOYL-COA HYDRATASE PKSH-RELATED"/>
    <property type="match status" value="1"/>
</dbReference>
<evidence type="ECO:0000256" key="1">
    <source>
        <dbReference type="ARBA" id="ARBA00005254"/>
    </source>
</evidence>
<protein>
    <submittedName>
        <fullName evidence="2">Isohexenylglutaconyl-CoA hydratase</fullName>
    </submittedName>
</protein>
<dbReference type="InterPro" id="IPR051683">
    <property type="entry name" value="Enoyl-CoA_Hydratase/Isomerase"/>
</dbReference>
<dbReference type="InterPro" id="IPR001753">
    <property type="entry name" value="Enoyl-CoA_hydra/iso"/>
</dbReference>
<organism evidence="2 3">
    <name type="scientific">Maricaulis salignorans</name>
    <dbReference type="NCBI Taxonomy" id="144026"/>
    <lineage>
        <taxon>Bacteria</taxon>
        <taxon>Pseudomonadati</taxon>
        <taxon>Pseudomonadota</taxon>
        <taxon>Alphaproteobacteria</taxon>
        <taxon>Maricaulales</taxon>
        <taxon>Maricaulaceae</taxon>
        <taxon>Maricaulis</taxon>
    </lineage>
</organism>
<dbReference type="GO" id="GO:0008300">
    <property type="term" value="P:isoprenoid catabolic process"/>
    <property type="evidence" value="ECO:0007669"/>
    <property type="project" value="TreeGrafter"/>
</dbReference>
<dbReference type="PANTHER" id="PTHR42964">
    <property type="entry name" value="ENOYL-COA HYDRATASE"/>
    <property type="match status" value="1"/>
</dbReference>
<accession>A0A1G9M1K5</accession>
<evidence type="ECO:0000313" key="3">
    <source>
        <dbReference type="Proteomes" id="UP000199759"/>
    </source>
</evidence>
<dbReference type="SUPFAM" id="SSF52096">
    <property type="entry name" value="ClpP/crotonase"/>
    <property type="match status" value="1"/>
</dbReference>
<proteinExistence type="inferred from homology"/>
<evidence type="ECO:0000313" key="2">
    <source>
        <dbReference type="EMBL" id="SDL68096.1"/>
    </source>
</evidence>
<name>A0A1G9M1K5_9PROT</name>
<dbReference type="InterPro" id="IPR029045">
    <property type="entry name" value="ClpP/crotonase-like_dom_sf"/>
</dbReference>
<dbReference type="Proteomes" id="UP000199759">
    <property type="component" value="Unassembled WGS sequence"/>
</dbReference>
<dbReference type="RefSeq" id="WP_233342251.1">
    <property type="nucleotide sequence ID" value="NZ_FNHG01000001.1"/>
</dbReference>
<dbReference type="Gene3D" id="3.90.226.10">
    <property type="entry name" value="2-enoyl-CoA Hydratase, Chain A, domain 1"/>
    <property type="match status" value="1"/>
</dbReference>
<dbReference type="CDD" id="cd06558">
    <property type="entry name" value="crotonase-like"/>
    <property type="match status" value="1"/>
</dbReference>
<dbReference type="Pfam" id="PF00378">
    <property type="entry name" value="ECH_1"/>
    <property type="match status" value="1"/>
</dbReference>
<comment type="similarity">
    <text evidence="1">Belongs to the enoyl-CoA hydratase/isomerase family.</text>
</comment>
<sequence>MRTINELPQTSTIDQELEGGWLTLWFNTPDNRNALSAELSAELMAVLEAVRPRRDIRGVTLRGRNGIFCSGGDLKGFRTELQGQGDRGAVIEASRQAGALFNTVNTLPQTVIVIVEGAAMAGGFGLVCCADLVIVTADARFALTETTLGIPPAQIARFVVQRLGLSTARRLMLTAARFKGAEAQTIGLADFLAPEASDIAPLEAAIREQVLRCAPQANAVTKALVLATQNTPPDAMTQLAAEGFADCMLGDEAREGIAAFIEKRRPVWAGE</sequence>